<dbReference type="PROSITE" id="PS00719">
    <property type="entry name" value="GLYCOSYL_HYDROL_F2_1"/>
    <property type="match status" value="1"/>
</dbReference>
<dbReference type="SUPFAM" id="SSF49303">
    <property type="entry name" value="beta-Galactosidase/glucuronidase domain"/>
    <property type="match status" value="2"/>
</dbReference>
<dbReference type="GO" id="GO:0030246">
    <property type="term" value="F:carbohydrate binding"/>
    <property type="evidence" value="ECO:0007669"/>
    <property type="project" value="InterPro"/>
</dbReference>
<dbReference type="SUPFAM" id="SSF49785">
    <property type="entry name" value="Galactose-binding domain-like"/>
    <property type="match status" value="1"/>
</dbReference>
<evidence type="ECO:0000256" key="2">
    <source>
        <dbReference type="ARBA" id="ARBA00001913"/>
    </source>
</evidence>
<dbReference type="Pfam" id="PF16353">
    <property type="entry name" value="LacZ_4"/>
    <property type="match status" value="1"/>
</dbReference>
<comment type="caution">
    <text evidence="13">The sequence shown here is derived from an EMBL/GenBank/DDBJ whole genome shotgun (WGS) entry which is preliminary data.</text>
</comment>
<evidence type="ECO:0000256" key="10">
    <source>
        <dbReference type="RuleBase" id="RU361154"/>
    </source>
</evidence>
<evidence type="ECO:0000313" key="14">
    <source>
        <dbReference type="Proteomes" id="UP000244956"/>
    </source>
</evidence>
<dbReference type="Gene3D" id="3.20.20.80">
    <property type="entry name" value="Glycosidases"/>
    <property type="match status" value="1"/>
</dbReference>
<dbReference type="InterPro" id="IPR036156">
    <property type="entry name" value="Beta-gal/glucu_dom_sf"/>
</dbReference>
<dbReference type="PANTHER" id="PTHR46323:SF2">
    <property type="entry name" value="BETA-GALACTOSIDASE"/>
    <property type="match status" value="1"/>
</dbReference>
<dbReference type="InterPro" id="IPR013783">
    <property type="entry name" value="Ig-like_fold"/>
</dbReference>
<dbReference type="AlphaFoldDB" id="A0A2U2B793"/>
<dbReference type="PANTHER" id="PTHR46323">
    <property type="entry name" value="BETA-GALACTOSIDASE"/>
    <property type="match status" value="1"/>
</dbReference>
<dbReference type="InterPro" id="IPR006104">
    <property type="entry name" value="Glyco_hydro_2_N"/>
</dbReference>
<evidence type="ECO:0000256" key="5">
    <source>
        <dbReference type="ARBA" id="ARBA00012756"/>
    </source>
</evidence>
<feature type="signal peptide" evidence="11">
    <location>
        <begin position="1"/>
        <end position="25"/>
    </location>
</feature>
<dbReference type="PRINTS" id="PR00132">
    <property type="entry name" value="GLHYDRLASE2"/>
</dbReference>
<evidence type="ECO:0000256" key="9">
    <source>
        <dbReference type="ARBA" id="ARBA00032230"/>
    </source>
</evidence>
<reference evidence="13 14" key="1">
    <citation type="submission" date="2018-05" db="EMBL/GenBank/DDBJ databases">
        <title>Marinilabilia rubrum sp. nov., isolated from saltern sediment.</title>
        <authorList>
            <person name="Zhang R."/>
        </authorList>
    </citation>
    <scope>NUCLEOTIDE SEQUENCE [LARGE SCALE GENOMIC DNA]</scope>
    <source>
        <strain evidence="13 14">WTE16</strain>
    </source>
</reference>
<dbReference type="Pfam" id="PF02929">
    <property type="entry name" value="Bgal_small_N"/>
    <property type="match status" value="1"/>
</dbReference>
<dbReference type="GO" id="GO:0009341">
    <property type="term" value="C:beta-galactosidase complex"/>
    <property type="evidence" value="ECO:0007669"/>
    <property type="project" value="InterPro"/>
</dbReference>
<dbReference type="InterPro" id="IPR006101">
    <property type="entry name" value="Glyco_hydro_2"/>
</dbReference>
<dbReference type="SUPFAM" id="SSF51445">
    <property type="entry name" value="(Trans)glycosidases"/>
    <property type="match status" value="1"/>
</dbReference>
<keyword evidence="7" id="KW-0106">Calcium</keyword>
<dbReference type="InterPro" id="IPR014718">
    <property type="entry name" value="GH-type_carb-bd"/>
</dbReference>
<dbReference type="PROSITE" id="PS00608">
    <property type="entry name" value="GLYCOSYL_HYDROL_F2_2"/>
    <property type="match status" value="1"/>
</dbReference>
<comment type="cofactor">
    <cofactor evidence="2">
        <name>Ca(2+)</name>
        <dbReference type="ChEBI" id="CHEBI:29108"/>
    </cofactor>
</comment>
<feature type="chain" id="PRO_5015680424" description="Beta-galactosidase" evidence="11">
    <location>
        <begin position="26"/>
        <end position="1048"/>
    </location>
</feature>
<dbReference type="SUPFAM" id="SSF74650">
    <property type="entry name" value="Galactose mutarotase-like"/>
    <property type="match status" value="1"/>
</dbReference>
<proteinExistence type="inferred from homology"/>
<dbReference type="InterPro" id="IPR004199">
    <property type="entry name" value="B-gal_small/dom_5"/>
</dbReference>
<keyword evidence="14" id="KW-1185">Reference proteome</keyword>
<dbReference type="InterPro" id="IPR008979">
    <property type="entry name" value="Galactose-bd-like_sf"/>
</dbReference>
<evidence type="ECO:0000259" key="12">
    <source>
        <dbReference type="SMART" id="SM01038"/>
    </source>
</evidence>
<dbReference type="Pfam" id="PF02837">
    <property type="entry name" value="Glyco_hydro_2_N"/>
    <property type="match status" value="1"/>
</dbReference>
<dbReference type="InterPro" id="IPR023230">
    <property type="entry name" value="Glyco_hydro_2_CS"/>
</dbReference>
<feature type="domain" description="Beta galactosidase small chain/" evidence="12">
    <location>
        <begin position="773"/>
        <end position="1048"/>
    </location>
</feature>
<dbReference type="InterPro" id="IPR050347">
    <property type="entry name" value="Bact_Beta-galactosidase"/>
</dbReference>
<evidence type="ECO:0000256" key="8">
    <source>
        <dbReference type="ARBA" id="ARBA00023295"/>
    </source>
</evidence>
<dbReference type="SMART" id="SM01038">
    <property type="entry name" value="Bgal_small_N"/>
    <property type="match status" value="1"/>
</dbReference>
<dbReference type="Pfam" id="PF02836">
    <property type="entry name" value="Glyco_hydro_2_C"/>
    <property type="match status" value="1"/>
</dbReference>
<protein>
    <recommendedName>
        <fullName evidence="5 10">Beta-galactosidase</fullName>
        <ecNumber evidence="5 10">3.2.1.23</ecNumber>
    </recommendedName>
    <alternativeName>
        <fullName evidence="9 10">Lactase</fullName>
    </alternativeName>
</protein>
<keyword evidence="11" id="KW-0732">Signal</keyword>
<evidence type="ECO:0000256" key="4">
    <source>
        <dbReference type="ARBA" id="ARBA00011245"/>
    </source>
</evidence>
<dbReference type="EC" id="3.2.1.23" evidence="5 10"/>
<gene>
    <name evidence="13" type="ORF">DDZ16_13080</name>
</gene>
<dbReference type="InterPro" id="IPR011013">
    <property type="entry name" value="Gal_mutarotase_sf_dom"/>
</dbReference>
<evidence type="ECO:0000313" key="13">
    <source>
        <dbReference type="EMBL" id="PWD98925.1"/>
    </source>
</evidence>
<comment type="catalytic activity">
    <reaction evidence="1 10">
        <text>Hydrolysis of terminal non-reducing beta-D-galactose residues in beta-D-galactosides.</text>
        <dbReference type="EC" id="3.2.1.23"/>
    </reaction>
</comment>
<comment type="subunit">
    <text evidence="4">Monomer.</text>
</comment>
<dbReference type="InterPro" id="IPR006102">
    <property type="entry name" value="Ig-like_GH2"/>
</dbReference>
<dbReference type="Gene3D" id="2.70.98.10">
    <property type="match status" value="1"/>
</dbReference>
<comment type="similarity">
    <text evidence="3 10">Belongs to the glycosyl hydrolase 2 family.</text>
</comment>
<dbReference type="GO" id="GO:0005990">
    <property type="term" value="P:lactose catabolic process"/>
    <property type="evidence" value="ECO:0007669"/>
    <property type="project" value="TreeGrafter"/>
</dbReference>
<keyword evidence="8 10" id="KW-0326">Glycosidase</keyword>
<keyword evidence="6 10" id="KW-0378">Hydrolase</keyword>
<sequence length="1048" mass="120458">MISKRICLSLIVLLGLISLPERAIAQNDWENEQVTEINKEAPTSTMYYDDQSQNVELLNGEWDFNWYANPADVPEYSEIKFEHKIQVPGAWQMQGFGIPIYRNTKYPFEVNPPHIKGKYGNPVGIYKHTFSVENCEDKIMYLRFESVSSAFYLWVNDQKVGYSQDSWSPAEFNITNYLQEGENTVRLQVFRWSDGSYLEDQDGWRMSGIFRNVFLVSKPEVHIRDYFVTTPLKADNSAGFNLKVDLLNASKTALKKQKWGYSLTDKDGKTVASSEEKFSQDDLSDTWDIEILENIENVQLWSNEKPNLYKLHFYLKKKNEITDEFYANVGFREITISDKKELLLNGKPIILKGVNVVEHDPIYGKHIPRKRMENTVKLLKQNNINTVRTAHYPADPYFYKLCDEYGILVVDEANVESHGMKYGEKSLAKKENWRKAHVERMEAMVERDKNHPCVIMWSFGNEAGNGETMAHMNKRTKEIDPTRPTHYHFADDPSDYDVYGGGIWKFGKEHAFGRYQSVDDMIYLGKSDLDKPYLLNEFAHAMGNAVGNLQEYVDAFEKYPELIGGCIWDWSDQGITKGLNGYFGHEIKAPEKAHAECLKPSGEYFWGYGGDFDDGPNNGRFCMNGIMFADLTETPKTVEVKKAYQDISFKLKNTEEGIVEINNKFLFTNLSKFDIIWQLLENGEIFKNGKLEVNLPPLKTGEFQINNWPSEFEKGKEYILQLKAKTKKDEKWAKANHVIAWEELILQEADFTLTSVENEGEVGIEKDSEESVTISFSGGSLVFDKTKGEIVQLTKDNKTIIDGGFTLSFARANIDNDKVNKIRDLWNWLNLHNLETNILNFKLVLDDNKARVIIEKELKAPNREVGFITTEVFIISGNGVIDVDLQVDFTGRNNPFTLPRIGYEVKLNKGLTESTWYGKGPGSSYIDRKTGMQMGIYSANVDEHFVNYPSPQENGNKSEVRWLSVYDSDERGLSAKSNQALNFSLRRYTTRQLNQAKHPFELKENPFIILNIDFEHGPLGNGSVGTMPMKKYYAKINPEGYKLRIEWK</sequence>
<dbReference type="EMBL" id="QEWP01000010">
    <property type="protein sequence ID" value="PWD98925.1"/>
    <property type="molecule type" value="Genomic_DNA"/>
</dbReference>
<dbReference type="InterPro" id="IPR023232">
    <property type="entry name" value="Glyco_hydro_2_AS"/>
</dbReference>
<evidence type="ECO:0000256" key="7">
    <source>
        <dbReference type="ARBA" id="ARBA00022837"/>
    </source>
</evidence>
<dbReference type="GO" id="GO:0004565">
    <property type="term" value="F:beta-galactosidase activity"/>
    <property type="evidence" value="ECO:0007669"/>
    <property type="project" value="UniProtKB-EC"/>
</dbReference>
<dbReference type="Gene3D" id="2.60.120.260">
    <property type="entry name" value="Galactose-binding domain-like"/>
    <property type="match status" value="1"/>
</dbReference>
<name>A0A2U2B793_9BACT</name>
<evidence type="ECO:0000256" key="1">
    <source>
        <dbReference type="ARBA" id="ARBA00001412"/>
    </source>
</evidence>
<dbReference type="Proteomes" id="UP000244956">
    <property type="component" value="Unassembled WGS sequence"/>
</dbReference>
<dbReference type="InterPro" id="IPR017853">
    <property type="entry name" value="GH"/>
</dbReference>
<dbReference type="InterPro" id="IPR032312">
    <property type="entry name" value="LacZ_4"/>
</dbReference>
<evidence type="ECO:0000256" key="11">
    <source>
        <dbReference type="SAM" id="SignalP"/>
    </source>
</evidence>
<evidence type="ECO:0000256" key="3">
    <source>
        <dbReference type="ARBA" id="ARBA00007401"/>
    </source>
</evidence>
<dbReference type="InterPro" id="IPR006103">
    <property type="entry name" value="Glyco_hydro_2_cat"/>
</dbReference>
<dbReference type="Gene3D" id="2.60.40.10">
    <property type="entry name" value="Immunoglobulins"/>
    <property type="match status" value="2"/>
</dbReference>
<organism evidence="13 14">
    <name type="scientific">Marinilabilia rubra</name>
    <dbReference type="NCBI Taxonomy" id="2162893"/>
    <lineage>
        <taxon>Bacteria</taxon>
        <taxon>Pseudomonadati</taxon>
        <taxon>Bacteroidota</taxon>
        <taxon>Bacteroidia</taxon>
        <taxon>Marinilabiliales</taxon>
        <taxon>Marinilabiliaceae</taxon>
        <taxon>Marinilabilia</taxon>
    </lineage>
</organism>
<accession>A0A2U2B793</accession>
<dbReference type="Pfam" id="PF00703">
    <property type="entry name" value="Glyco_hydro_2"/>
    <property type="match status" value="1"/>
</dbReference>
<evidence type="ECO:0000256" key="6">
    <source>
        <dbReference type="ARBA" id="ARBA00022801"/>
    </source>
</evidence>